<evidence type="ECO:0000256" key="1">
    <source>
        <dbReference type="ARBA" id="ARBA00004141"/>
    </source>
</evidence>
<dbReference type="GO" id="GO:0016020">
    <property type="term" value="C:membrane"/>
    <property type="evidence" value="ECO:0007669"/>
    <property type="project" value="UniProtKB-SubCell"/>
</dbReference>
<feature type="domain" description="Peptidase S54 rhomboid" evidence="8">
    <location>
        <begin position="55"/>
        <end position="189"/>
    </location>
</feature>
<comment type="similarity">
    <text evidence="2">Belongs to the peptidase S54 family.</text>
</comment>
<dbReference type="EMBL" id="CP114883">
    <property type="protein sequence ID" value="WBB06313.1"/>
    <property type="molecule type" value="Genomic_DNA"/>
</dbReference>
<evidence type="ECO:0000256" key="4">
    <source>
        <dbReference type="ARBA" id="ARBA00022801"/>
    </source>
</evidence>
<evidence type="ECO:0000256" key="7">
    <source>
        <dbReference type="SAM" id="Phobius"/>
    </source>
</evidence>
<evidence type="ECO:0000259" key="8">
    <source>
        <dbReference type="Pfam" id="PF01694"/>
    </source>
</evidence>
<evidence type="ECO:0000256" key="3">
    <source>
        <dbReference type="ARBA" id="ARBA00022692"/>
    </source>
</evidence>
<organism evidence="9 11">
    <name type="scientific">Streptococcus alactolyticus</name>
    <dbReference type="NCBI Taxonomy" id="29389"/>
    <lineage>
        <taxon>Bacteria</taxon>
        <taxon>Bacillati</taxon>
        <taxon>Bacillota</taxon>
        <taxon>Bacilli</taxon>
        <taxon>Lactobacillales</taxon>
        <taxon>Streptococcaceae</taxon>
        <taxon>Streptococcus</taxon>
    </lineage>
</organism>
<dbReference type="PANTHER" id="PTHR43731:SF14">
    <property type="entry name" value="PRESENILIN-ASSOCIATED RHOMBOID-LIKE PROTEIN, MITOCHONDRIAL"/>
    <property type="match status" value="1"/>
</dbReference>
<feature type="transmembrane region" description="Helical" evidence="7">
    <location>
        <begin position="12"/>
        <end position="31"/>
    </location>
</feature>
<dbReference type="Gene3D" id="1.20.1540.10">
    <property type="entry name" value="Rhomboid-like"/>
    <property type="match status" value="1"/>
</dbReference>
<keyword evidence="4" id="KW-0378">Hydrolase</keyword>
<dbReference type="InterPro" id="IPR050925">
    <property type="entry name" value="Rhomboid_protease_S54"/>
</dbReference>
<dbReference type="EMBL" id="VUNP01000033">
    <property type="protein sequence ID" value="MST54186.1"/>
    <property type="molecule type" value="Genomic_DNA"/>
</dbReference>
<sequence length="222" mass="24462">MRDALRKSPVTMILLAMTTLVFLAMQVLYLGNASTGTAVFNFGGMYGAYVAYDPSQLWRLVTPIFVHIGWQHFIFNALTLYFVGQLAEQIWGHHKFLALYVLSGIAGNVFTLFFTPNVIAAGASTSLFGVFAATMVVGYFGKDPFLKEVGRNYQILIAINLLFNLFSPSIGIVGHIGGIVGGLLCAVFLPTQVDEKLFQPWQRWLALAAYIILNVLLVFLAL</sequence>
<dbReference type="RefSeq" id="WP_154455294.1">
    <property type="nucleotide sequence ID" value="NZ_BRXN01000002.1"/>
</dbReference>
<proteinExistence type="inferred from homology"/>
<accession>A0A6N7WSN4</accession>
<evidence type="ECO:0000313" key="12">
    <source>
        <dbReference type="Proteomes" id="UP001212085"/>
    </source>
</evidence>
<dbReference type="Proteomes" id="UP001212085">
    <property type="component" value="Chromosome"/>
</dbReference>
<dbReference type="SUPFAM" id="SSF144091">
    <property type="entry name" value="Rhomboid-like"/>
    <property type="match status" value="1"/>
</dbReference>
<evidence type="ECO:0000313" key="10">
    <source>
        <dbReference type="EMBL" id="WBB06313.1"/>
    </source>
</evidence>
<name>A0A6N7WSN4_STRAY</name>
<evidence type="ECO:0000256" key="2">
    <source>
        <dbReference type="ARBA" id="ARBA00009045"/>
    </source>
</evidence>
<keyword evidence="3 7" id="KW-0812">Transmembrane</keyword>
<evidence type="ECO:0000256" key="5">
    <source>
        <dbReference type="ARBA" id="ARBA00022989"/>
    </source>
</evidence>
<dbReference type="InterPro" id="IPR035952">
    <property type="entry name" value="Rhomboid-like_sf"/>
</dbReference>
<dbReference type="AlphaFoldDB" id="A0A6N7WSN4"/>
<evidence type="ECO:0000256" key="6">
    <source>
        <dbReference type="ARBA" id="ARBA00023136"/>
    </source>
</evidence>
<dbReference type="GeneID" id="99636424"/>
<feature type="transmembrane region" description="Helical" evidence="7">
    <location>
        <begin position="161"/>
        <end position="189"/>
    </location>
</feature>
<feature type="transmembrane region" description="Helical" evidence="7">
    <location>
        <begin position="201"/>
        <end position="221"/>
    </location>
</feature>
<keyword evidence="6 7" id="KW-0472">Membrane</keyword>
<protein>
    <submittedName>
        <fullName evidence="9">Rhomboid family intramembrane serine protease</fullName>
    </submittedName>
</protein>
<dbReference type="GO" id="GO:0004252">
    <property type="term" value="F:serine-type endopeptidase activity"/>
    <property type="evidence" value="ECO:0007669"/>
    <property type="project" value="InterPro"/>
</dbReference>
<dbReference type="InterPro" id="IPR022764">
    <property type="entry name" value="Peptidase_S54_rhomboid_dom"/>
</dbReference>
<gene>
    <name evidence="9" type="ORF">FYJ82_07310</name>
    <name evidence="10" type="ORF">O6R09_08590</name>
</gene>
<evidence type="ECO:0000313" key="9">
    <source>
        <dbReference type="EMBL" id="MST54186.1"/>
    </source>
</evidence>
<dbReference type="PANTHER" id="PTHR43731">
    <property type="entry name" value="RHOMBOID PROTEASE"/>
    <property type="match status" value="1"/>
</dbReference>
<reference evidence="9 11" key="1">
    <citation type="submission" date="2019-08" db="EMBL/GenBank/DDBJ databases">
        <title>In-depth cultivation of the pig gut microbiome towards novel bacterial diversity and tailored functional studies.</title>
        <authorList>
            <person name="Wylensek D."/>
            <person name="Hitch T.C.A."/>
            <person name="Clavel T."/>
        </authorList>
    </citation>
    <scope>NUCLEOTIDE SEQUENCE [LARGE SCALE GENOMIC DNA]</scope>
    <source>
        <strain evidence="9 11">BL-178-WT-3A</strain>
    </source>
</reference>
<feature type="transmembrane region" description="Helical" evidence="7">
    <location>
        <begin position="96"/>
        <end position="114"/>
    </location>
</feature>
<evidence type="ECO:0000313" key="11">
    <source>
        <dbReference type="Proteomes" id="UP000471052"/>
    </source>
</evidence>
<dbReference type="OrthoDB" id="9813074at2"/>
<reference evidence="10 12" key="2">
    <citation type="submission" date="2022-12" db="EMBL/GenBank/DDBJ databases">
        <title>Streptococcus alactolyticus LGM, complete genome.</title>
        <authorList>
            <person name="Liu Z."/>
            <person name="Mu C."/>
            <person name="Zhu W."/>
        </authorList>
    </citation>
    <scope>NUCLEOTIDE SEQUENCE [LARGE SCALE GENOMIC DNA]</scope>
    <source>
        <strain evidence="10 12">LGM</strain>
    </source>
</reference>
<dbReference type="Proteomes" id="UP000471052">
    <property type="component" value="Unassembled WGS sequence"/>
</dbReference>
<dbReference type="Pfam" id="PF01694">
    <property type="entry name" value="Rhomboid"/>
    <property type="match status" value="1"/>
</dbReference>
<keyword evidence="9" id="KW-0645">Protease</keyword>
<feature type="transmembrane region" description="Helical" evidence="7">
    <location>
        <begin position="120"/>
        <end position="140"/>
    </location>
</feature>
<comment type="subcellular location">
    <subcellularLocation>
        <location evidence="1">Membrane</location>
        <topology evidence="1">Multi-pass membrane protein</topology>
    </subcellularLocation>
</comment>
<feature type="transmembrane region" description="Helical" evidence="7">
    <location>
        <begin position="64"/>
        <end position="84"/>
    </location>
</feature>
<dbReference type="GO" id="GO:0006508">
    <property type="term" value="P:proteolysis"/>
    <property type="evidence" value="ECO:0007669"/>
    <property type="project" value="UniProtKB-KW"/>
</dbReference>
<keyword evidence="12" id="KW-1185">Reference proteome</keyword>
<keyword evidence="5 7" id="KW-1133">Transmembrane helix</keyword>